<dbReference type="RefSeq" id="WP_060015480.1">
    <property type="nucleotide sequence ID" value="NZ_LPFD01000141.1"/>
</dbReference>
<dbReference type="AlphaFoldDB" id="A0A106PKF5"/>
<dbReference type="Pfam" id="PF15579">
    <property type="entry name" value="Imm52"/>
    <property type="match status" value="1"/>
</dbReference>
<feature type="domain" description="Immunity protein 52" evidence="1">
    <location>
        <begin position="25"/>
        <end position="238"/>
    </location>
</feature>
<name>A0A106PKF5_9BURK</name>
<evidence type="ECO:0000313" key="2">
    <source>
        <dbReference type="EMBL" id="KWA69815.1"/>
    </source>
</evidence>
<proteinExistence type="predicted"/>
<dbReference type="EMBL" id="LPHD01000221">
    <property type="protein sequence ID" value="KWA69815.1"/>
    <property type="molecule type" value="Genomic_DNA"/>
</dbReference>
<organism evidence="2 3">
    <name type="scientific">Burkholderia ubonensis</name>
    <dbReference type="NCBI Taxonomy" id="101571"/>
    <lineage>
        <taxon>Bacteria</taxon>
        <taxon>Pseudomonadati</taxon>
        <taxon>Pseudomonadota</taxon>
        <taxon>Betaproteobacteria</taxon>
        <taxon>Burkholderiales</taxon>
        <taxon>Burkholderiaceae</taxon>
        <taxon>Burkholderia</taxon>
        <taxon>Burkholderia cepacia complex</taxon>
    </lineage>
</organism>
<reference evidence="2 3" key="1">
    <citation type="submission" date="2015-11" db="EMBL/GenBank/DDBJ databases">
        <title>Expanding the genomic diversity of Burkholderia species for the development of highly accurate diagnostics.</title>
        <authorList>
            <person name="Sahl J."/>
            <person name="Keim P."/>
            <person name="Wagner D."/>
        </authorList>
    </citation>
    <scope>NUCLEOTIDE SEQUENCE [LARGE SCALE GENOMIC DNA]</scope>
    <source>
        <strain evidence="2 3">MSMB2087WGS</strain>
    </source>
</reference>
<dbReference type="Proteomes" id="UP000060630">
    <property type="component" value="Unassembled WGS sequence"/>
</dbReference>
<sequence length="244" mass="27264">MEIVAQFRNPADFAPLGDFAAHLVRLWAVVEAMSREDERLGQWWLKADTEEEARLYPMYEAPGIPSTAVLAVLAQRYEKKMDLPKVFGFWNGQMDAADSARLKLAIDAKRRPSEVEIGLPAQSAVSADERSYEGVAKIVSAMVSVYDPMYVSVSPREYFPRQVFDDKPGVGWMLYLPKLLTAQQVPEARELIPVPDAGRKQTGTIIVSVPDAVFSVDNSEHVEVANRIEIRLVDQDLLPAFADL</sequence>
<comment type="caution">
    <text evidence="2">The sequence shown here is derived from an EMBL/GenBank/DDBJ whole genome shotgun (WGS) entry which is preliminary data.</text>
</comment>
<evidence type="ECO:0000313" key="3">
    <source>
        <dbReference type="Proteomes" id="UP000060630"/>
    </source>
</evidence>
<gene>
    <name evidence="2" type="ORF">WL29_08970</name>
</gene>
<dbReference type="InterPro" id="IPR016929">
    <property type="entry name" value="TsiT-like"/>
</dbReference>
<accession>A0A106PKF5</accession>
<dbReference type="InterPro" id="IPR028969">
    <property type="entry name" value="Imm52"/>
</dbReference>
<protein>
    <recommendedName>
        <fullName evidence="1">Immunity protein 52 domain-containing protein</fullName>
    </recommendedName>
</protein>
<evidence type="ECO:0000259" key="1">
    <source>
        <dbReference type="Pfam" id="PF15579"/>
    </source>
</evidence>
<dbReference type="PIRSF" id="PIRSF029636">
    <property type="entry name" value="UCP029636"/>
    <property type="match status" value="1"/>
</dbReference>